<gene>
    <name evidence="1" type="ORF">Satyrvirus2_80</name>
</gene>
<feature type="non-terminal residue" evidence="1">
    <location>
        <position position="1"/>
    </location>
</feature>
<proteinExistence type="predicted"/>
<name>A0A3G5AI31_9VIRU</name>
<accession>A0A3G5AI31</accession>
<protein>
    <submittedName>
        <fullName evidence="1">mRNA capping enzyme</fullName>
    </submittedName>
</protein>
<sequence>YHDLRRKYRTVRPSVYLIRHTIGEDKLDENEIYRRNKLEFLKVKDGKDKKILLVYKSPEKNFYPIYYQNIKYYDEDDESYLKNAYTVKDNIYFFDSKKIVNDLDILTALTSSLNRH</sequence>
<reference evidence="1" key="1">
    <citation type="submission" date="2018-10" db="EMBL/GenBank/DDBJ databases">
        <title>Hidden diversity of soil giant viruses.</title>
        <authorList>
            <person name="Schulz F."/>
            <person name="Alteio L."/>
            <person name="Goudeau D."/>
            <person name="Ryan E.M."/>
            <person name="Malmstrom R.R."/>
            <person name="Blanchard J."/>
            <person name="Woyke T."/>
        </authorList>
    </citation>
    <scope>NUCLEOTIDE SEQUENCE</scope>
    <source>
        <strain evidence="1">SAV1</strain>
    </source>
</reference>
<organism evidence="1">
    <name type="scientific">Satyrvirus sp</name>
    <dbReference type="NCBI Taxonomy" id="2487771"/>
    <lineage>
        <taxon>Viruses</taxon>
        <taxon>Varidnaviria</taxon>
        <taxon>Bamfordvirae</taxon>
        <taxon>Nucleocytoviricota</taxon>
        <taxon>Megaviricetes</taxon>
        <taxon>Imitervirales</taxon>
        <taxon>Mimiviridae</taxon>
        <taxon>Megamimivirinae</taxon>
    </lineage>
</organism>
<evidence type="ECO:0000313" key="1">
    <source>
        <dbReference type="EMBL" id="AYV85069.1"/>
    </source>
</evidence>
<dbReference type="EMBL" id="MK072438">
    <property type="protein sequence ID" value="AYV85069.1"/>
    <property type="molecule type" value="Genomic_DNA"/>
</dbReference>